<accession>A7I3Y0</accession>
<proteinExistence type="predicted"/>
<evidence type="ECO:0000256" key="5">
    <source>
        <dbReference type="SAM" id="MobiDB-lite"/>
    </source>
</evidence>
<gene>
    <name evidence="8" type="ordered locus">CHAB381_1709</name>
</gene>
<feature type="domain" description="Cytochrome c" evidence="7">
    <location>
        <begin position="77"/>
        <end position="161"/>
    </location>
</feature>
<dbReference type="GO" id="GO:0046872">
    <property type="term" value="F:metal ion binding"/>
    <property type="evidence" value="ECO:0007669"/>
    <property type="project" value="UniProtKB-KW"/>
</dbReference>
<protein>
    <submittedName>
        <fullName evidence="8">Putative cytochrome c family protein</fullName>
    </submittedName>
</protein>
<dbReference type="Gene3D" id="1.10.760.10">
    <property type="entry name" value="Cytochrome c-like domain"/>
    <property type="match status" value="1"/>
</dbReference>
<dbReference type="GO" id="GO:0020037">
    <property type="term" value="F:heme binding"/>
    <property type="evidence" value="ECO:0007669"/>
    <property type="project" value="InterPro"/>
</dbReference>
<evidence type="ECO:0000256" key="4">
    <source>
        <dbReference type="PROSITE-ProRule" id="PRU00433"/>
    </source>
</evidence>
<keyword evidence="6" id="KW-0732">Signal</keyword>
<dbReference type="HOGENOM" id="CLU_1458758_0_0_7"/>
<dbReference type="Pfam" id="PF00034">
    <property type="entry name" value="Cytochrom_C"/>
    <property type="match status" value="1"/>
</dbReference>
<dbReference type="OrthoDB" id="5373067at2"/>
<dbReference type="STRING" id="360107.CHAB381_1709"/>
<keyword evidence="2 4" id="KW-0479">Metal-binding</keyword>
<evidence type="ECO:0000259" key="7">
    <source>
        <dbReference type="PROSITE" id="PS51007"/>
    </source>
</evidence>
<evidence type="ECO:0000256" key="2">
    <source>
        <dbReference type="ARBA" id="ARBA00022723"/>
    </source>
</evidence>
<dbReference type="KEGG" id="cha:CHAB381_1709"/>
<feature type="region of interest" description="Disordered" evidence="5">
    <location>
        <begin position="168"/>
        <end position="187"/>
    </location>
</feature>
<reference evidence="9" key="1">
    <citation type="submission" date="2007-07" db="EMBL/GenBank/DDBJ databases">
        <title>Complete genome sequence of Campylobacter hominis ATCC BAA-381, a commensal isolated from the human gastrointestinal tract.</title>
        <authorList>
            <person name="Fouts D.E."/>
            <person name="Mongodin E.F."/>
            <person name="Puiu D."/>
            <person name="Sebastian Y."/>
            <person name="Miller W.G."/>
            <person name="Mandrell R.E."/>
            <person name="Nelson K.E."/>
        </authorList>
    </citation>
    <scope>NUCLEOTIDE SEQUENCE [LARGE SCALE GENOMIC DNA]</scope>
    <source>
        <strain evidence="9">ATCC BAA-381 / LMG 19568 / NCTC 13146 / CH001A</strain>
    </source>
</reference>
<evidence type="ECO:0000256" key="6">
    <source>
        <dbReference type="SAM" id="SignalP"/>
    </source>
</evidence>
<keyword evidence="1 4" id="KW-0349">Heme</keyword>
<evidence type="ECO:0000256" key="1">
    <source>
        <dbReference type="ARBA" id="ARBA00022617"/>
    </source>
</evidence>
<evidence type="ECO:0000256" key="3">
    <source>
        <dbReference type="ARBA" id="ARBA00023004"/>
    </source>
</evidence>
<keyword evidence="9" id="KW-1185">Reference proteome</keyword>
<sequence length="187" mass="21014">MKIIKISFLLCFLAFSAYADDEKTYVFEAKGEFGEELKELIQKHSKDENVKINIYEKNQNVGDSRFLGTGINTNIKYTAEKGKKIFLEKCARCHGENGEKRAYGTSAKLKNIDAEAIAVRVAKYTSDFDFGGANKGLMQQIAARTSSTEVGYIIAYLKGENSYIFKSSREKNTEIQTSPTEHGTYLK</sequence>
<dbReference type="RefSeq" id="WP_012109528.1">
    <property type="nucleotide sequence ID" value="NC_009714.1"/>
</dbReference>
<dbReference type="InterPro" id="IPR009056">
    <property type="entry name" value="Cyt_c-like_dom"/>
</dbReference>
<feature type="chain" id="PRO_5002709903" evidence="6">
    <location>
        <begin position="20"/>
        <end position="187"/>
    </location>
</feature>
<dbReference type="GO" id="GO:0009055">
    <property type="term" value="F:electron transfer activity"/>
    <property type="evidence" value="ECO:0007669"/>
    <property type="project" value="InterPro"/>
</dbReference>
<keyword evidence="3 4" id="KW-0408">Iron</keyword>
<evidence type="ECO:0000313" key="8">
    <source>
        <dbReference type="EMBL" id="ABS52064.1"/>
    </source>
</evidence>
<dbReference type="AlphaFoldDB" id="A7I3Y0"/>
<feature type="signal peptide" evidence="6">
    <location>
        <begin position="1"/>
        <end position="19"/>
    </location>
</feature>
<dbReference type="SUPFAM" id="SSF46626">
    <property type="entry name" value="Cytochrome c"/>
    <property type="match status" value="1"/>
</dbReference>
<organism evidence="8 9">
    <name type="scientific">Campylobacter hominis (strain ATCC BAA-381 / DSM 21671 / CCUG 45161 / LMG 19568 / NCTC 13146 / CH001A)</name>
    <dbReference type="NCBI Taxonomy" id="360107"/>
    <lineage>
        <taxon>Bacteria</taxon>
        <taxon>Pseudomonadati</taxon>
        <taxon>Campylobacterota</taxon>
        <taxon>Epsilonproteobacteria</taxon>
        <taxon>Campylobacterales</taxon>
        <taxon>Campylobacteraceae</taxon>
        <taxon>Campylobacter</taxon>
    </lineage>
</organism>
<dbReference type="InterPro" id="IPR036909">
    <property type="entry name" value="Cyt_c-like_dom_sf"/>
</dbReference>
<evidence type="ECO:0000313" key="9">
    <source>
        <dbReference type="Proteomes" id="UP000002407"/>
    </source>
</evidence>
<dbReference type="Proteomes" id="UP000002407">
    <property type="component" value="Chromosome"/>
</dbReference>
<dbReference type="EMBL" id="CP000776">
    <property type="protein sequence ID" value="ABS52064.1"/>
    <property type="molecule type" value="Genomic_DNA"/>
</dbReference>
<name>A7I3Y0_CAMHC</name>
<dbReference type="eggNOG" id="COG2863">
    <property type="taxonomic scope" value="Bacteria"/>
</dbReference>
<dbReference type="PROSITE" id="PS51007">
    <property type="entry name" value="CYTC"/>
    <property type="match status" value="1"/>
</dbReference>